<dbReference type="GO" id="GO:0016491">
    <property type="term" value="F:oxidoreductase activity"/>
    <property type="evidence" value="ECO:0007669"/>
    <property type="project" value="UniProtKB-KW"/>
</dbReference>
<dbReference type="AlphaFoldDB" id="A0AAP2DFU0"/>
<feature type="domain" description="Alcohol dehydrogenase-like N-terminal" evidence="7">
    <location>
        <begin position="25"/>
        <end position="140"/>
    </location>
</feature>
<keyword evidence="3 5" id="KW-0862">Zinc</keyword>
<protein>
    <submittedName>
        <fullName evidence="8">Alcohol dehydrogenase catalytic domain-containing protein</fullName>
    </submittedName>
</protein>
<dbReference type="InterPro" id="IPR013149">
    <property type="entry name" value="ADH-like_C"/>
</dbReference>
<dbReference type="PROSITE" id="PS00059">
    <property type="entry name" value="ADH_ZINC"/>
    <property type="match status" value="1"/>
</dbReference>
<keyword evidence="9" id="KW-1185">Reference proteome</keyword>
<name>A0AAP2DFU0_9BACT</name>
<dbReference type="Gene3D" id="3.40.50.720">
    <property type="entry name" value="NAD(P)-binding Rossmann-like Domain"/>
    <property type="match status" value="1"/>
</dbReference>
<evidence type="ECO:0000256" key="1">
    <source>
        <dbReference type="ARBA" id="ARBA00001947"/>
    </source>
</evidence>
<evidence type="ECO:0000256" key="4">
    <source>
        <dbReference type="ARBA" id="ARBA00023002"/>
    </source>
</evidence>
<feature type="domain" description="Alcohol dehydrogenase-like C-terminal" evidence="6">
    <location>
        <begin position="180"/>
        <end position="304"/>
    </location>
</feature>
<sequence>MNALTFHGRHQVVYQAIPDPQIKAPTDVIVKVKLCAICGSDLHVYHEHEKGIDHETVMGHEFMGEVVEVGKSIRHLKAGDVVMSPFSTSCGQCFYCMKGLTSRCVFSQLFGWVEKGKGLHGAQAEYVRVPIAESTLIRIPKGISDEQALMLGDIIPTGYFCAQQAEIKPDQVYAVVGCGPVGLMTIIGAIEQGATTLYAIDTVEERLAMAAKFGAIPIDASKTNPVSVLREVTENRGADAVMEAVGNKAAGKLAYELVRPGGIISMVGVCTDEQMAFSPTEAYNKNLTFKVGRCPARHLMDQLIPIVRSGRYDFTSIITHRLALKDGAKGYEMFANKKDNCLKVVMGLGG</sequence>
<dbReference type="PANTHER" id="PTHR42813">
    <property type="entry name" value="ZINC-TYPE ALCOHOL DEHYDROGENASE-LIKE"/>
    <property type="match status" value="1"/>
</dbReference>
<dbReference type="Pfam" id="PF08240">
    <property type="entry name" value="ADH_N"/>
    <property type="match status" value="1"/>
</dbReference>
<evidence type="ECO:0000256" key="5">
    <source>
        <dbReference type="RuleBase" id="RU361277"/>
    </source>
</evidence>
<dbReference type="SUPFAM" id="SSF51735">
    <property type="entry name" value="NAD(P)-binding Rossmann-fold domains"/>
    <property type="match status" value="1"/>
</dbReference>
<keyword evidence="2 5" id="KW-0479">Metal-binding</keyword>
<accession>A0AAP2DFU0</accession>
<evidence type="ECO:0000256" key="3">
    <source>
        <dbReference type="ARBA" id="ARBA00022833"/>
    </source>
</evidence>
<comment type="caution">
    <text evidence="8">The sequence shown here is derived from an EMBL/GenBank/DDBJ whole genome shotgun (WGS) entry which is preliminary data.</text>
</comment>
<reference evidence="8 9" key="1">
    <citation type="submission" date="2021-05" db="EMBL/GenBank/DDBJ databases">
        <title>A Polyphasic approach of four new species of the genus Ohtaekwangia: Ohtaekwangia histidinii sp. nov., Ohtaekwangia cretensis sp. nov., Ohtaekwangia indiensis sp. nov., Ohtaekwangia reichenbachii sp. nov. from diverse environment.</title>
        <authorList>
            <person name="Octaviana S."/>
        </authorList>
    </citation>
    <scope>NUCLEOTIDE SEQUENCE [LARGE SCALE GENOMIC DNA]</scope>
    <source>
        <strain evidence="8 9">PWU4</strain>
    </source>
</reference>
<keyword evidence="4" id="KW-0560">Oxidoreductase</keyword>
<dbReference type="InterPro" id="IPR002328">
    <property type="entry name" value="ADH_Zn_CS"/>
</dbReference>
<dbReference type="InterPro" id="IPR011032">
    <property type="entry name" value="GroES-like_sf"/>
</dbReference>
<comment type="cofactor">
    <cofactor evidence="1 5">
        <name>Zn(2+)</name>
        <dbReference type="ChEBI" id="CHEBI:29105"/>
    </cofactor>
</comment>
<proteinExistence type="inferred from homology"/>
<evidence type="ECO:0000259" key="6">
    <source>
        <dbReference type="Pfam" id="PF00107"/>
    </source>
</evidence>
<dbReference type="InterPro" id="IPR036291">
    <property type="entry name" value="NAD(P)-bd_dom_sf"/>
</dbReference>
<organism evidence="8 9">
    <name type="scientific">Chryseosolibacter histidini</name>
    <dbReference type="NCBI Taxonomy" id="2782349"/>
    <lineage>
        <taxon>Bacteria</taxon>
        <taxon>Pseudomonadati</taxon>
        <taxon>Bacteroidota</taxon>
        <taxon>Cytophagia</taxon>
        <taxon>Cytophagales</taxon>
        <taxon>Chryseotaleaceae</taxon>
        <taxon>Chryseosolibacter</taxon>
    </lineage>
</organism>
<gene>
    <name evidence="8" type="ORF">KK083_02290</name>
</gene>
<dbReference type="PANTHER" id="PTHR42813:SF2">
    <property type="entry name" value="DEHYDROGENASE, ZINC-CONTAINING, PUTATIVE (AFU_ORTHOLOGUE AFUA_2G02810)-RELATED"/>
    <property type="match status" value="1"/>
</dbReference>
<dbReference type="InterPro" id="IPR013154">
    <property type="entry name" value="ADH-like_N"/>
</dbReference>
<dbReference type="RefSeq" id="WP_254160284.1">
    <property type="nucleotide sequence ID" value="NZ_JAHESF010000002.1"/>
</dbReference>
<evidence type="ECO:0000259" key="7">
    <source>
        <dbReference type="Pfam" id="PF08240"/>
    </source>
</evidence>
<evidence type="ECO:0000313" key="8">
    <source>
        <dbReference type="EMBL" id="MBT1695688.1"/>
    </source>
</evidence>
<dbReference type="CDD" id="cd08284">
    <property type="entry name" value="FDH_like_2"/>
    <property type="match status" value="1"/>
</dbReference>
<evidence type="ECO:0000256" key="2">
    <source>
        <dbReference type="ARBA" id="ARBA00022723"/>
    </source>
</evidence>
<dbReference type="GO" id="GO:0008270">
    <property type="term" value="F:zinc ion binding"/>
    <property type="evidence" value="ECO:0007669"/>
    <property type="project" value="InterPro"/>
</dbReference>
<comment type="similarity">
    <text evidence="5">Belongs to the zinc-containing alcohol dehydrogenase family.</text>
</comment>
<evidence type="ECO:0000313" key="9">
    <source>
        <dbReference type="Proteomes" id="UP001319200"/>
    </source>
</evidence>
<dbReference type="EMBL" id="JAHESF010000002">
    <property type="protein sequence ID" value="MBT1695688.1"/>
    <property type="molecule type" value="Genomic_DNA"/>
</dbReference>
<dbReference type="SUPFAM" id="SSF50129">
    <property type="entry name" value="GroES-like"/>
    <property type="match status" value="1"/>
</dbReference>
<dbReference type="Gene3D" id="3.90.180.10">
    <property type="entry name" value="Medium-chain alcohol dehydrogenases, catalytic domain"/>
    <property type="match status" value="1"/>
</dbReference>
<dbReference type="Proteomes" id="UP001319200">
    <property type="component" value="Unassembled WGS sequence"/>
</dbReference>
<dbReference type="Pfam" id="PF00107">
    <property type="entry name" value="ADH_zinc_N"/>
    <property type="match status" value="1"/>
</dbReference>